<sequence length="82" mass="8766">PVRMQQRSHPDPTAPCAQPTQPSCWFLPPWPQPGERGSMVPLSHPCLGSSGPCAPLEEESTRPPLPGRSVYNGPAELAQTAP</sequence>
<gene>
    <name evidence="1" type="ORF">MRATA1EN22A_LOCUS15735</name>
</gene>
<name>A0AC59Z9H3_RANTA</name>
<organism evidence="1 2">
    <name type="scientific">Rangifer tarandus platyrhynchus</name>
    <name type="common">Svalbard reindeer</name>
    <dbReference type="NCBI Taxonomy" id="3082113"/>
    <lineage>
        <taxon>Eukaryota</taxon>
        <taxon>Metazoa</taxon>
        <taxon>Chordata</taxon>
        <taxon>Craniata</taxon>
        <taxon>Vertebrata</taxon>
        <taxon>Euteleostomi</taxon>
        <taxon>Mammalia</taxon>
        <taxon>Eutheria</taxon>
        <taxon>Laurasiatheria</taxon>
        <taxon>Artiodactyla</taxon>
        <taxon>Ruminantia</taxon>
        <taxon>Pecora</taxon>
        <taxon>Cervidae</taxon>
        <taxon>Odocoileinae</taxon>
        <taxon>Rangifer</taxon>
    </lineage>
</organism>
<dbReference type="EMBL" id="OX596110">
    <property type="protein sequence ID" value="CAN0327922.1"/>
    <property type="molecule type" value="Genomic_DNA"/>
</dbReference>
<reference evidence="1" key="1">
    <citation type="submission" date="2023-05" db="EMBL/GenBank/DDBJ databases">
        <authorList>
            <consortium name="ELIXIR-Norway"/>
        </authorList>
    </citation>
    <scope>NUCLEOTIDE SEQUENCE</scope>
</reference>
<dbReference type="Proteomes" id="UP001162501">
    <property type="component" value="Chromosome 26"/>
</dbReference>
<feature type="non-terminal residue" evidence="1">
    <location>
        <position position="82"/>
    </location>
</feature>
<protein>
    <submittedName>
        <fullName evidence="1">Uncharacterized protein</fullName>
    </submittedName>
</protein>
<accession>A0AC59Z9H3</accession>
<evidence type="ECO:0000313" key="2">
    <source>
        <dbReference type="Proteomes" id="UP001162501"/>
    </source>
</evidence>
<reference evidence="1" key="2">
    <citation type="submission" date="2025-03" db="EMBL/GenBank/DDBJ databases">
        <authorList>
            <consortium name="ELIXIR-Norway"/>
            <consortium name="Elixir Norway"/>
        </authorList>
    </citation>
    <scope>NUCLEOTIDE SEQUENCE</scope>
</reference>
<feature type="non-terminal residue" evidence="1">
    <location>
        <position position="1"/>
    </location>
</feature>
<proteinExistence type="predicted"/>
<evidence type="ECO:0000313" key="1">
    <source>
        <dbReference type="EMBL" id="CAN0327922.1"/>
    </source>
</evidence>